<feature type="signal peptide" evidence="9">
    <location>
        <begin position="1"/>
        <end position="30"/>
    </location>
</feature>
<accession>A0A0P7W1E1</accession>
<dbReference type="PRINTS" id="PR00895">
    <property type="entry name" value="PENTAXIN"/>
</dbReference>
<name>A0A0P7W1E1_SCLFO</name>
<proteinExistence type="inferred from homology"/>
<comment type="subunit">
    <text evidence="9">Homopentamer. Pentaxin (or pentraxin) have a discoid arrangement of 5 non-covalently bound subunits.</text>
</comment>
<dbReference type="Proteomes" id="UP000034805">
    <property type="component" value="Unassembled WGS sequence"/>
</dbReference>
<dbReference type="PROSITE" id="PS51828">
    <property type="entry name" value="PTX_2"/>
    <property type="match status" value="1"/>
</dbReference>
<gene>
    <name evidence="11" type="ORF">Z043_125953</name>
</gene>
<comment type="cofactor">
    <cofactor evidence="9">
        <name>Ca(2+)</name>
        <dbReference type="ChEBI" id="CHEBI:29108"/>
    </cofactor>
    <text evidence="9">Binds 2 calcium ions per subunit.</text>
</comment>
<evidence type="ECO:0000256" key="6">
    <source>
        <dbReference type="ARBA" id="ARBA00023157"/>
    </source>
</evidence>
<reference evidence="11 12" key="1">
    <citation type="submission" date="2015-08" db="EMBL/GenBank/DDBJ databases">
        <title>The genome of the Asian arowana (Scleropages formosus).</title>
        <authorList>
            <person name="Tan M.H."/>
            <person name="Gan H.M."/>
            <person name="Croft L.J."/>
            <person name="Austin C.M."/>
        </authorList>
    </citation>
    <scope>NUCLEOTIDE SEQUENCE [LARGE SCALE GENOMIC DNA]</scope>
    <source>
        <strain evidence="11">Aro1</strain>
    </source>
</reference>
<keyword evidence="5 9" id="KW-0106">Calcium</keyword>
<dbReference type="InterPro" id="IPR051005">
    <property type="entry name" value="Pentraxin_domain"/>
</dbReference>
<comment type="similarity">
    <text evidence="7 9">Belongs to the pentraxin family.</text>
</comment>
<sequence length="240" mass="26363">LFSARAAEMFGVPRMKPLAVFLTLLASSLAVPKDLTGQMFIFPSLSDTAYIQLTPTSNEILFNVTVCLRFFSDETKQQGLFSLATATEPHSLALALNPEGGYQLYVAGQLATFLALPYERNQWNSICATWDSSAGLTQLWVNGVASPKKALHAGGSIADTPIIVVGQDQDSYGGTFNTADAFVGHITDVHMWDHRLSPCEIQSYAGNLLFRPGNYLNWKALEFTKHNYVVVEYNSSARDK</sequence>
<feature type="chain" id="PRO_5005964640" description="Pentraxin family member" evidence="9">
    <location>
        <begin position="31"/>
        <end position="240"/>
    </location>
</feature>
<evidence type="ECO:0000313" key="11">
    <source>
        <dbReference type="EMBL" id="KPP56428.1"/>
    </source>
</evidence>
<dbReference type="GO" id="GO:0005576">
    <property type="term" value="C:extracellular region"/>
    <property type="evidence" value="ECO:0007669"/>
    <property type="project" value="UniProtKB-SubCell"/>
</dbReference>
<evidence type="ECO:0000313" key="12">
    <source>
        <dbReference type="Proteomes" id="UP000034805"/>
    </source>
</evidence>
<dbReference type="PANTHER" id="PTHR45869">
    <property type="entry name" value="C-REACTIVE PROTEIN-RELATED"/>
    <property type="match status" value="1"/>
</dbReference>
<evidence type="ECO:0000256" key="7">
    <source>
        <dbReference type="ARBA" id="ARBA00038102"/>
    </source>
</evidence>
<evidence type="ECO:0000256" key="9">
    <source>
        <dbReference type="RuleBase" id="RU362112"/>
    </source>
</evidence>
<dbReference type="GO" id="GO:0046872">
    <property type="term" value="F:metal ion binding"/>
    <property type="evidence" value="ECO:0007669"/>
    <property type="project" value="UniProtKB-KW"/>
</dbReference>
<dbReference type="PANTHER" id="PTHR45869:SF7">
    <property type="entry name" value="C-REACTIVE PROTEIN"/>
    <property type="match status" value="1"/>
</dbReference>
<dbReference type="Pfam" id="PF00354">
    <property type="entry name" value="Pentaxin"/>
    <property type="match status" value="1"/>
</dbReference>
<comment type="caution">
    <text evidence="8">Lacks conserved residue(s) required for the propagation of feature annotation.</text>
</comment>
<evidence type="ECO:0000256" key="1">
    <source>
        <dbReference type="ARBA" id="ARBA00004613"/>
    </source>
</evidence>
<evidence type="ECO:0000256" key="8">
    <source>
        <dbReference type="PROSITE-ProRule" id="PRU01172"/>
    </source>
</evidence>
<keyword evidence="2" id="KW-0964">Secreted</keyword>
<dbReference type="EMBL" id="JARO02021333">
    <property type="protein sequence ID" value="KPP56428.1"/>
    <property type="molecule type" value="Genomic_DNA"/>
</dbReference>
<evidence type="ECO:0000256" key="5">
    <source>
        <dbReference type="ARBA" id="ARBA00022837"/>
    </source>
</evidence>
<keyword evidence="6" id="KW-1015">Disulfide bond</keyword>
<dbReference type="InterPro" id="IPR013320">
    <property type="entry name" value="ConA-like_dom_sf"/>
</dbReference>
<comment type="caution">
    <text evidence="11">The sequence shown here is derived from an EMBL/GenBank/DDBJ whole genome shotgun (WGS) entry which is preliminary data.</text>
</comment>
<evidence type="ECO:0000259" key="10">
    <source>
        <dbReference type="PROSITE" id="PS51828"/>
    </source>
</evidence>
<dbReference type="SMART" id="SM00159">
    <property type="entry name" value="PTX"/>
    <property type="match status" value="1"/>
</dbReference>
<dbReference type="Gene3D" id="2.60.120.200">
    <property type="match status" value="1"/>
</dbReference>
<comment type="subcellular location">
    <subcellularLocation>
        <location evidence="1 9">Secreted</location>
    </subcellularLocation>
</comment>
<evidence type="ECO:0000256" key="2">
    <source>
        <dbReference type="ARBA" id="ARBA00022525"/>
    </source>
</evidence>
<evidence type="ECO:0000256" key="3">
    <source>
        <dbReference type="ARBA" id="ARBA00022723"/>
    </source>
</evidence>
<feature type="non-terminal residue" evidence="11">
    <location>
        <position position="1"/>
    </location>
</feature>
<feature type="domain" description="Pentraxin (PTX)" evidence="10">
    <location>
        <begin position="36"/>
        <end position="237"/>
    </location>
</feature>
<dbReference type="InterPro" id="IPR001759">
    <property type="entry name" value="PTX_dom"/>
</dbReference>
<organism evidence="11 12">
    <name type="scientific">Scleropages formosus</name>
    <name type="common">Asian bonytongue</name>
    <name type="synonym">Osteoglossum formosum</name>
    <dbReference type="NCBI Taxonomy" id="113540"/>
    <lineage>
        <taxon>Eukaryota</taxon>
        <taxon>Metazoa</taxon>
        <taxon>Chordata</taxon>
        <taxon>Craniata</taxon>
        <taxon>Vertebrata</taxon>
        <taxon>Euteleostomi</taxon>
        <taxon>Actinopterygii</taxon>
        <taxon>Neopterygii</taxon>
        <taxon>Teleostei</taxon>
        <taxon>Osteoglossocephala</taxon>
        <taxon>Osteoglossomorpha</taxon>
        <taxon>Osteoglossiformes</taxon>
        <taxon>Osteoglossidae</taxon>
        <taxon>Scleropages</taxon>
    </lineage>
</organism>
<keyword evidence="3 9" id="KW-0479">Metal-binding</keyword>
<protein>
    <recommendedName>
        <fullName evidence="9">Pentraxin family member</fullName>
    </recommendedName>
</protein>
<keyword evidence="4 9" id="KW-0732">Signal</keyword>
<dbReference type="SUPFAM" id="SSF49899">
    <property type="entry name" value="Concanavalin A-like lectins/glucanases"/>
    <property type="match status" value="1"/>
</dbReference>
<evidence type="ECO:0000256" key="4">
    <source>
        <dbReference type="ARBA" id="ARBA00022729"/>
    </source>
</evidence>
<dbReference type="AlphaFoldDB" id="A0A0P7W1E1"/>